<evidence type="ECO:0000256" key="12">
    <source>
        <dbReference type="SAM" id="MobiDB-lite"/>
    </source>
</evidence>
<feature type="transmembrane region" description="Helical" evidence="13">
    <location>
        <begin position="290"/>
        <end position="308"/>
    </location>
</feature>
<keyword evidence="16" id="KW-1185">Reference proteome</keyword>
<protein>
    <recommendedName>
        <fullName evidence="4">RING-type E3 ubiquitin transferase</fullName>
        <ecNumber evidence="4">2.3.2.27</ecNumber>
    </recommendedName>
</protein>
<dbReference type="CDD" id="cd16744">
    <property type="entry name" value="RING-HC_RNF185"/>
    <property type="match status" value="1"/>
</dbReference>
<keyword evidence="6" id="KW-0479">Metal-binding</keyword>
<keyword evidence="7 11" id="KW-0863">Zinc-finger</keyword>
<reference evidence="15" key="1">
    <citation type="submission" date="2021-07" db="EMBL/GenBank/DDBJ databases">
        <authorList>
            <person name="Catto M.A."/>
            <person name="Jacobson A."/>
            <person name="Kennedy G."/>
            <person name="Labadie P."/>
            <person name="Hunt B.G."/>
            <person name="Srinivasan R."/>
        </authorList>
    </citation>
    <scope>NUCLEOTIDE SEQUENCE</scope>
    <source>
        <strain evidence="15">PL_HMW_Pooled</strain>
        <tissue evidence="15">Head</tissue>
    </source>
</reference>
<evidence type="ECO:0000256" key="3">
    <source>
        <dbReference type="ARBA" id="ARBA00004906"/>
    </source>
</evidence>
<dbReference type="PROSITE" id="PS00518">
    <property type="entry name" value="ZF_RING_1"/>
    <property type="match status" value="1"/>
</dbReference>
<keyword evidence="10 13" id="KW-0472">Membrane</keyword>
<dbReference type="Gene3D" id="3.30.40.10">
    <property type="entry name" value="Zinc/RING finger domain, C3HC4 (zinc finger)"/>
    <property type="match status" value="1"/>
</dbReference>
<dbReference type="InterPro" id="IPR018957">
    <property type="entry name" value="Znf_C3HC4_RING-type"/>
</dbReference>
<evidence type="ECO:0000256" key="5">
    <source>
        <dbReference type="ARBA" id="ARBA00022679"/>
    </source>
</evidence>
<evidence type="ECO:0000256" key="4">
    <source>
        <dbReference type="ARBA" id="ARBA00012483"/>
    </source>
</evidence>
<name>A0AAE1HN51_9NEOP</name>
<dbReference type="SMART" id="SM00184">
    <property type="entry name" value="RING"/>
    <property type="match status" value="1"/>
</dbReference>
<feature type="compositionally biased region" description="Polar residues" evidence="12">
    <location>
        <begin position="152"/>
        <end position="171"/>
    </location>
</feature>
<feature type="transmembrane region" description="Helical" evidence="13">
    <location>
        <begin position="246"/>
        <end position="269"/>
    </location>
</feature>
<evidence type="ECO:0000256" key="13">
    <source>
        <dbReference type="SAM" id="Phobius"/>
    </source>
</evidence>
<keyword evidence="9" id="KW-0862">Zinc</keyword>
<feature type="region of interest" description="Disordered" evidence="12">
    <location>
        <begin position="1"/>
        <end position="26"/>
    </location>
</feature>
<comment type="subcellular location">
    <subcellularLocation>
        <location evidence="2">Endomembrane system</location>
    </subcellularLocation>
</comment>
<evidence type="ECO:0000256" key="6">
    <source>
        <dbReference type="ARBA" id="ARBA00022723"/>
    </source>
</evidence>
<dbReference type="Pfam" id="PF00097">
    <property type="entry name" value="zf-C3HC4"/>
    <property type="match status" value="1"/>
</dbReference>
<feature type="compositionally biased region" description="Low complexity" evidence="12">
    <location>
        <begin position="172"/>
        <end position="183"/>
    </location>
</feature>
<dbReference type="InterPro" id="IPR001841">
    <property type="entry name" value="Znf_RING"/>
</dbReference>
<keyword evidence="13" id="KW-0812">Transmembrane</keyword>
<evidence type="ECO:0000256" key="8">
    <source>
        <dbReference type="ARBA" id="ARBA00022786"/>
    </source>
</evidence>
<dbReference type="PROSITE" id="PS50089">
    <property type="entry name" value="ZF_RING_2"/>
    <property type="match status" value="1"/>
</dbReference>
<gene>
    <name evidence="15" type="ORF">KUF71_012294</name>
</gene>
<evidence type="ECO:0000256" key="2">
    <source>
        <dbReference type="ARBA" id="ARBA00004308"/>
    </source>
</evidence>
<evidence type="ECO:0000256" key="1">
    <source>
        <dbReference type="ARBA" id="ARBA00000900"/>
    </source>
</evidence>
<dbReference type="InterPro" id="IPR045103">
    <property type="entry name" value="RNF5/RNF185-like"/>
</dbReference>
<dbReference type="Proteomes" id="UP001219518">
    <property type="component" value="Unassembled WGS sequence"/>
</dbReference>
<comment type="caution">
    <text evidence="15">The sequence shown here is derived from an EMBL/GenBank/DDBJ whole genome shotgun (WGS) entry which is preliminary data.</text>
</comment>
<feature type="compositionally biased region" description="Basic and acidic residues" evidence="12">
    <location>
        <begin position="213"/>
        <end position="227"/>
    </location>
</feature>
<dbReference type="PANTHER" id="PTHR12313">
    <property type="entry name" value="E3 UBIQUITIN-PROTEIN LIGASE RNF5-RELATED"/>
    <property type="match status" value="1"/>
</dbReference>
<dbReference type="FunFam" id="3.30.40.10:FF:000062">
    <property type="entry name" value="E3 ubiquitin-protein ligase RNF185"/>
    <property type="match status" value="1"/>
</dbReference>
<evidence type="ECO:0000259" key="14">
    <source>
        <dbReference type="PROSITE" id="PS50089"/>
    </source>
</evidence>
<feature type="region of interest" description="Disordered" evidence="12">
    <location>
        <begin position="197"/>
        <end position="236"/>
    </location>
</feature>
<evidence type="ECO:0000256" key="11">
    <source>
        <dbReference type="PROSITE-ProRule" id="PRU00175"/>
    </source>
</evidence>
<proteinExistence type="predicted"/>
<evidence type="ECO:0000313" key="16">
    <source>
        <dbReference type="Proteomes" id="UP001219518"/>
    </source>
</evidence>
<sequence>MVDVGPAGAASSGSSQNNSNSGEEDKKDERMFECNICLDTAKDAVISMCGHLFCWPCLHQWLETRPARQMCPVCKAAISKEKVIPLYGRGSSKQEDPRNKAPPRPAGQRTEPEANATSDQWWTDEESSDAEFILSSNSSGNDPHSFLDTSEFYPSSNSSGNDSDCISPTQMDPNSDSVNSDNGDGSIFLGISIASSNESDEEFAESADTSMFEDTRESESIEGHNGSDQEAEDAEIPSDSNNFPGLGFHGSFMSFGIGAFPFGFITSSFHFGDNRNFQAAHDTQSAEDRFLSKVFLWVALAFLIWLLLA</sequence>
<dbReference type="GO" id="GO:0005783">
    <property type="term" value="C:endoplasmic reticulum"/>
    <property type="evidence" value="ECO:0007669"/>
    <property type="project" value="InterPro"/>
</dbReference>
<feature type="domain" description="RING-type" evidence="14">
    <location>
        <begin position="34"/>
        <end position="75"/>
    </location>
</feature>
<keyword evidence="5" id="KW-0808">Transferase</keyword>
<dbReference type="GO" id="GO:0008270">
    <property type="term" value="F:zinc ion binding"/>
    <property type="evidence" value="ECO:0007669"/>
    <property type="project" value="UniProtKB-KW"/>
</dbReference>
<dbReference type="EMBL" id="JAHWGI010001172">
    <property type="protein sequence ID" value="KAK3924327.1"/>
    <property type="molecule type" value="Genomic_DNA"/>
</dbReference>
<dbReference type="AlphaFoldDB" id="A0AAE1HN51"/>
<dbReference type="SUPFAM" id="SSF57850">
    <property type="entry name" value="RING/U-box"/>
    <property type="match status" value="1"/>
</dbReference>
<feature type="region of interest" description="Disordered" evidence="12">
    <location>
        <begin position="85"/>
        <end position="183"/>
    </location>
</feature>
<organism evidence="15 16">
    <name type="scientific">Frankliniella fusca</name>
    <dbReference type="NCBI Taxonomy" id="407009"/>
    <lineage>
        <taxon>Eukaryota</taxon>
        <taxon>Metazoa</taxon>
        <taxon>Ecdysozoa</taxon>
        <taxon>Arthropoda</taxon>
        <taxon>Hexapoda</taxon>
        <taxon>Insecta</taxon>
        <taxon>Pterygota</taxon>
        <taxon>Neoptera</taxon>
        <taxon>Paraneoptera</taxon>
        <taxon>Thysanoptera</taxon>
        <taxon>Terebrantia</taxon>
        <taxon>Thripoidea</taxon>
        <taxon>Thripidae</taxon>
        <taxon>Frankliniella</taxon>
    </lineage>
</organism>
<reference evidence="15" key="2">
    <citation type="journal article" date="2023" name="BMC Genomics">
        <title>Pest status, molecular evolution, and epigenetic factors derived from the genome assembly of Frankliniella fusca, a thysanopteran phytovirus vector.</title>
        <authorList>
            <person name="Catto M.A."/>
            <person name="Labadie P.E."/>
            <person name="Jacobson A.L."/>
            <person name="Kennedy G.G."/>
            <person name="Srinivasan R."/>
            <person name="Hunt B.G."/>
        </authorList>
    </citation>
    <scope>NUCLEOTIDE SEQUENCE</scope>
    <source>
        <strain evidence="15">PL_HMW_Pooled</strain>
    </source>
</reference>
<evidence type="ECO:0000256" key="7">
    <source>
        <dbReference type="ARBA" id="ARBA00022771"/>
    </source>
</evidence>
<dbReference type="GO" id="GO:0061630">
    <property type="term" value="F:ubiquitin protein ligase activity"/>
    <property type="evidence" value="ECO:0007669"/>
    <property type="project" value="UniProtKB-EC"/>
</dbReference>
<feature type="compositionally biased region" description="Low complexity" evidence="12">
    <location>
        <begin position="7"/>
        <end position="21"/>
    </location>
</feature>
<dbReference type="GO" id="GO:0006511">
    <property type="term" value="P:ubiquitin-dependent protein catabolic process"/>
    <property type="evidence" value="ECO:0007669"/>
    <property type="project" value="InterPro"/>
</dbReference>
<comment type="catalytic activity">
    <reaction evidence="1">
        <text>S-ubiquitinyl-[E2 ubiquitin-conjugating enzyme]-L-cysteine + [acceptor protein]-L-lysine = [E2 ubiquitin-conjugating enzyme]-L-cysteine + N(6)-ubiquitinyl-[acceptor protein]-L-lysine.</text>
        <dbReference type="EC" id="2.3.2.27"/>
    </reaction>
</comment>
<dbReference type="InterPro" id="IPR013083">
    <property type="entry name" value="Znf_RING/FYVE/PHD"/>
</dbReference>
<evidence type="ECO:0000313" key="15">
    <source>
        <dbReference type="EMBL" id="KAK3924327.1"/>
    </source>
</evidence>
<comment type="pathway">
    <text evidence="3">Protein modification; protein ubiquitination.</text>
</comment>
<keyword evidence="8" id="KW-0833">Ubl conjugation pathway</keyword>
<keyword evidence="13" id="KW-1133">Transmembrane helix</keyword>
<dbReference type="InterPro" id="IPR017907">
    <property type="entry name" value="Znf_RING_CS"/>
</dbReference>
<dbReference type="EC" id="2.3.2.27" evidence="4"/>
<evidence type="ECO:0000256" key="10">
    <source>
        <dbReference type="ARBA" id="ARBA00023136"/>
    </source>
</evidence>
<accession>A0AAE1HN51</accession>
<evidence type="ECO:0000256" key="9">
    <source>
        <dbReference type="ARBA" id="ARBA00022833"/>
    </source>
</evidence>